<dbReference type="CDD" id="cd00840">
    <property type="entry name" value="MPP_Mre11_N"/>
    <property type="match status" value="1"/>
</dbReference>
<protein>
    <recommendedName>
        <fullName evidence="2">Nuclease SbcCD subunit D</fullName>
    </recommendedName>
</protein>
<feature type="domain" description="Calcineurin-like phosphoesterase" evidence="6">
    <location>
        <begin position="1"/>
        <end position="164"/>
    </location>
</feature>
<dbReference type="AlphaFoldDB" id="A9WNL2"/>
<evidence type="ECO:0000259" key="6">
    <source>
        <dbReference type="Pfam" id="PF00149"/>
    </source>
</evidence>
<dbReference type="InterPro" id="IPR029052">
    <property type="entry name" value="Metallo-depent_PP-like"/>
</dbReference>
<name>A9WNL2_RENSM</name>
<dbReference type="InterPro" id="IPR041796">
    <property type="entry name" value="Mre11_N"/>
</dbReference>
<dbReference type="InterPro" id="IPR014577">
    <property type="entry name" value="UCP033093_metalloPase"/>
</dbReference>
<dbReference type="PANTHER" id="PTHR30337">
    <property type="entry name" value="COMPONENT OF ATP-DEPENDENT DSDNA EXONUCLEASE"/>
    <property type="match status" value="1"/>
</dbReference>
<dbReference type="STRING" id="288705.RSal33209_1494"/>
<reference evidence="8" key="1">
    <citation type="journal article" date="2008" name="J. Bacteriol.">
        <title>Genome sequence of the fish pathogen Renibacterium salmoninarum suggests reductive evolution away from an environmental Arthrobacter ancestor.</title>
        <authorList>
            <person name="Wiens G.D."/>
            <person name="Rockey D.D."/>
            <person name="Wu Z."/>
            <person name="Chang J."/>
            <person name="Levy R."/>
            <person name="Crane S."/>
            <person name="Chen D.S."/>
            <person name="Capri G.R."/>
            <person name="Burnett J.R."/>
            <person name="Sudheesh P.S."/>
            <person name="Schipma M.J."/>
            <person name="Burd H."/>
            <person name="Bhattacharyya A."/>
            <person name="Rhodes L.D."/>
            <person name="Kaul R."/>
            <person name="Strom M.S."/>
        </authorList>
    </citation>
    <scope>NUCLEOTIDE SEQUENCE [LARGE SCALE GENOMIC DNA]</scope>
    <source>
        <strain evidence="8">ATCC 33209 / DSM 20767 / JCM 11484 / NBRC 15589 / NCIMB 2235</strain>
    </source>
</reference>
<gene>
    <name evidence="7" type="ordered locus">RSal33209_1494</name>
</gene>
<organism evidence="7 8">
    <name type="scientific">Renibacterium salmoninarum (strain ATCC 33209 / DSM 20767 / JCM 11484 / NBRC 15589 / NCIMB 2235)</name>
    <dbReference type="NCBI Taxonomy" id="288705"/>
    <lineage>
        <taxon>Bacteria</taxon>
        <taxon>Bacillati</taxon>
        <taxon>Actinomycetota</taxon>
        <taxon>Actinomycetes</taxon>
        <taxon>Micrococcales</taxon>
        <taxon>Micrococcaceae</taxon>
        <taxon>Renibacterium</taxon>
    </lineage>
</organism>
<keyword evidence="8" id="KW-1185">Reference proteome</keyword>
<dbReference type="Gene3D" id="3.60.21.10">
    <property type="match status" value="1"/>
</dbReference>
<dbReference type="InterPro" id="IPR004843">
    <property type="entry name" value="Calcineurin-like_PHP"/>
</dbReference>
<evidence type="ECO:0000313" key="8">
    <source>
        <dbReference type="Proteomes" id="UP000002007"/>
    </source>
</evidence>
<dbReference type="EMBL" id="CP000910">
    <property type="protein sequence ID" value="ABY23230.1"/>
    <property type="molecule type" value="Genomic_DNA"/>
</dbReference>
<dbReference type="InterPro" id="IPR050535">
    <property type="entry name" value="DNA_Repair-Maintenance_Comp"/>
</dbReference>
<dbReference type="SUPFAM" id="SSF56300">
    <property type="entry name" value="Metallo-dependent phosphatases"/>
    <property type="match status" value="1"/>
</dbReference>
<dbReference type="Proteomes" id="UP000002007">
    <property type="component" value="Chromosome"/>
</dbReference>
<sequence>MKFLHTADWQLGMTRHFLDEDAQPRYTAARIDAIREIAALAQRENCEFVVVCGDVFETNIVAPGVVSRALEAMRSIRLPVYLLPGNHDPLEASSIYTRASFKAACPENVTVLLTPGAHQVSPGVEILAAPWFSKKPLEDLAAAAISQLQPDGTLRVLVAHGGTDLLDPDQTNPALIRVAKLEEALSQGSLRYVALGDKHSATKVGDTGRIWYSGTQEVTSSREPNPGKVLLVDLDSSTTTPKVSQHQIGTWAFLDLAFELNNSFDLTDLAAELDALENKDRTVLRLSLKGTLSLKDKAELDLLLESNSLRFASVHLWERHTDLQVYVDGQELGDLGVNGFAAEAVAELMATSAGTGDDAATAQDALSLLYRLAGGSK</sequence>
<dbReference type="Pfam" id="PF00149">
    <property type="entry name" value="Metallophos"/>
    <property type="match status" value="1"/>
</dbReference>
<evidence type="ECO:0000256" key="3">
    <source>
        <dbReference type="ARBA" id="ARBA00022722"/>
    </source>
</evidence>
<dbReference type="eggNOG" id="COG0420">
    <property type="taxonomic scope" value="Bacteria"/>
</dbReference>
<dbReference type="KEGG" id="rsa:RSal33209_1494"/>
<dbReference type="PIRSF" id="PIRSF033093">
    <property type="entry name" value="UCP_ML1119"/>
    <property type="match status" value="1"/>
</dbReference>
<accession>A9WNL2</accession>
<dbReference type="RefSeq" id="WP_012244909.1">
    <property type="nucleotide sequence ID" value="NC_010168.1"/>
</dbReference>
<keyword evidence="4" id="KW-0378">Hydrolase</keyword>
<keyword evidence="5 7" id="KW-0269">Exonuclease</keyword>
<evidence type="ECO:0000256" key="5">
    <source>
        <dbReference type="ARBA" id="ARBA00022839"/>
    </source>
</evidence>
<dbReference type="GO" id="GO:0004527">
    <property type="term" value="F:exonuclease activity"/>
    <property type="evidence" value="ECO:0007669"/>
    <property type="project" value="UniProtKB-KW"/>
</dbReference>
<dbReference type="HOGENOM" id="CLU_026621_1_0_11"/>
<comment type="similarity">
    <text evidence="1">Belongs to the SbcD family.</text>
</comment>
<dbReference type="PANTHER" id="PTHR30337:SF0">
    <property type="entry name" value="NUCLEASE SBCCD SUBUNIT D"/>
    <property type="match status" value="1"/>
</dbReference>
<evidence type="ECO:0000256" key="2">
    <source>
        <dbReference type="ARBA" id="ARBA00013365"/>
    </source>
</evidence>
<evidence type="ECO:0000313" key="7">
    <source>
        <dbReference type="EMBL" id="ABY23230.1"/>
    </source>
</evidence>
<evidence type="ECO:0000256" key="4">
    <source>
        <dbReference type="ARBA" id="ARBA00022801"/>
    </source>
</evidence>
<proteinExistence type="inferred from homology"/>
<keyword evidence="3" id="KW-0540">Nuclease</keyword>
<evidence type="ECO:0000256" key="1">
    <source>
        <dbReference type="ARBA" id="ARBA00010555"/>
    </source>
</evidence>